<keyword evidence="1" id="KW-0812">Transmembrane</keyword>
<accession>A0ABT7TKL4</accession>
<proteinExistence type="predicted"/>
<evidence type="ECO:0000313" key="3">
    <source>
        <dbReference type="Proteomes" id="UP001236404"/>
    </source>
</evidence>
<dbReference type="InterPro" id="IPR046719">
    <property type="entry name" value="DUF6611"/>
</dbReference>
<dbReference type="Pfam" id="PF20315">
    <property type="entry name" value="DUF6611"/>
    <property type="match status" value="1"/>
</dbReference>
<feature type="transmembrane region" description="Helical" evidence="1">
    <location>
        <begin position="58"/>
        <end position="74"/>
    </location>
</feature>
<name>A0ABT7TKL4_9MICO</name>
<evidence type="ECO:0000256" key="1">
    <source>
        <dbReference type="SAM" id="Phobius"/>
    </source>
</evidence>
<dbReference type="EMBL" id="JAUCMN010000001">
    <property type="protein sequence ID" value="MDM7890123.1"/>
    <property type="molecule type" value="Genomic_DNA"/>
</dbReference>
<protein>
    <submittedName>
        <fullName evidence="2">Uncharacterized protein</fullName>
    </submittedName>
</protein>
<keyword evidence="3" id="KW-1185">Reference proteome</keyword>
<feature type="transmembrane region" description="Helical" evidence="1">
    <location>
        <begin position="80"/>
        <end position="99"/>
    </location>
</feature>
<keyword evidence="1" id="KW-0472">Membrane</keyword>
<gene>
    <name evidence="2" type="ORF">QUG93_00305</name>
</gene>
<reference evidence="2 3" key="1">
    <citation type="submission" date="2023-06" db="EMBL/GenBank/DDBJ databases">
        <authorList>
            <person name="Feng G."/>
            <person name="Li J."/>
            <person name="Zhu H."/>
        </authorList>
    </citation>
    <scope>NUCLEOTIDE SEQUENCE [LARGE SCALE GENOMIC DNA]</scope>
    <source>
        <strain evidence="2 3">RHCKG28</strain>
    </source>
</reference>
<dbReference type="Proteomes" id="UP001236404">
    <property type="component" value="Unassembled WGS sequence"/>
</dbReference>
<sequence>MDMHRDRPPRPVARTGWHPWGRCTEQPVTRSLWSGRTLEVHPPGTTTVELVLLRALQVWRGAGAVAAVGIVVALRGTPVAGIVLAAVVYTVGLAVLARLTRRTRPGVRTLTVTVFHGNGRPEVHGDVRLLATSLDLLCLADSALRRGQVSRVEHEAIWGQVWSAMPARTQPAHRPRARTTGRAARS</sequence>
<organism evidence="2 3">
    <name type="scientific">Curtobacterium caseinilyticum</name>
    <dbReference type="NCBI Taxonomy" id="3055137"/>
    <lineage>
        <taxon>Bacteria</taxon>
        <taxon>Bacillati</taxon>
        <taxon>Actinomycetota</taxon>
        <taxon>Actinomycetes</taxon>
        <taxon>Micrococcales</taxon>
        <taxon>Microbacteriaceae</taxon>
        <taxon>Curtobacterium</taxon>
    </lineage>
</organism>
<keyword evidence="1" id="KW-1133">Transmembrane helix</keyword>
<evidence type="ECO:0000313" key="2">
    <source>
        <dbReference type="EMBL" id="MDM7890123.1"/>
    </source>
</evidence>
<comment type="caution">
    <text evidence="2">The sequence shown here is derived from an EMBL/GenBank/DDBJ whole genome shotgun (WGS) entry which is preliminary data.</text>
</comment>